<evidence type="ECO:0000256" key="2">
    <source>
        <dbReference type="ARBA" id="ARBA00022448"/>
    </source>
</evidence>
<dbReference type="InterPro" id="IPR000515">
    <property type="entry name" value="MetI-like"/>
</dbReference>
<dbReference type="AlphaFoldDB" id="A0A7Y3TZ95"/>
<evidence type="ECO:0000256" key="4">
    <source>
        <dbReference type="ARBA" id="ARBA00022692"/>
    </source>
</evidence>
<dbReference type="InterPro" id="IPR035906">
    <property type="entry name" value="MetI-like_sf"/>
</dbReference>
<reference evidence="9 10" key="1">
    <citation type="submission" date="2020-05" db="EMBL/GenBank/DDBJ databases">
        <authorList>
            <person name="Ruan W."/>
            <person name="Jeon C.O."/>
            <person name="Chun B.H."/>
        </authorList>
    </citation>
    <scope>NUCLEOTIDE SEQUENCE [LARGE SCALE GENOMIC DNA]</scope>
    <source>
        <strain evidence="9 10">TBZ9</strain>
    </source>
</reference>
<keyword evidence="10" id="KW-1185">Reference proteome</keyword>
<feature type="transmembrane region" description="Helical" evidence="7">
    <location>
        <begin position="96"/>
        <end position="118"/>
    </location>
</feature>
<reference evidence="9 10" key="2">
    <citation type="submission" date="2020-06" db="EMBL/GenBank/DDBJ databases">
        <title>Halomonas songnenensis sp. nov., a moderately halophilic bacterium isolated from saline and alkaline soils.</title>
        <authorList>
            <person name="Jiang J."/>
            <person name="Pan Y."/>
        </authorList>
    </citation>
    <scope>NUCLEOTIDE SEQUENCE [LARGE SCALE GENOMIC DNA]</scope>
    <source>
        <strain evidence="9 10">TBZ9</strain>
    </source>
</reference>
<dbReference type="GO" id="GO:0005886">
    <property type="term" value="C:plasma membrane"/>
    <property type="evidence" value="ECO:0007669"/>
    <property type="project" value="UniProtKB-SubCell"/>
</dbReference>
<comment type="similarity">
    <text evidence="7">Belongs to the binding-protein-dependent transport system permease family.</text>
</comment>
<evidence type="ECO:0000256" key="6">
    <source>
        <dbReference type="ARBA" id="ARBA00023136"/>
    </source>
</evidence>
<dbReference type="PANTHER" id="PTHR30043">
    <property type="entry name" value="PHOSPHONATES TRANSPORT SYSTEM PERMEASE PROTEIN"/>
    <property type="match status" value="1"/>
</dbReference>
<protein>
    <submittedName>
        <fullName evidence="9">Phosphonate ABC transporter, permease protein PhnE</fullName>
    </submittedName>
</protein>
<dbReference type="NCBIfam" id="TIGR01097">
    <property type="entry name" value="PhnE"/>
    <property type="match status" value="1"/>
</dbReference>
<dbReference type="Gene3D" id="1.10.3720.10">
    <property type="entry name" value="MetI-like"/>
    <property type="match status" value="1"/>
</dbReference>
<accession>A0A7Y3TZ95</accession>
<keyword evidence="5 7" id="KW-1133">Transmembrane helix</keyword>
<dbReference type="Pfam" id="PF00528">
    <property type="entry name" value="BPD_transp_1"/>
    <property type="match status" value="1"/>
</dbReference>
<dbReference type="Proteomes" id="UP000588806">
    <property type="component" value="Unassembled WGS sequence"/>
</dbReference>
<feature type="transmembrane region" description="Helical" evidence="7">
    <location>
        <begin position="139"/>
        <end position="169"/>
    </location>
</feature>
<evidence type="ECO:0000256" key="1">
    <source>
        <dbReference type="ARBA" id="ARBA00004651"/>
    </source>
</evidence>
<evidence type="ECO:0000313" key="10">
    <source>
        <dbReference type="Proteomes" id="UP000588806"/>
    </source>
</evidence>
<comment type="subcellular location">
    <subcellularLocation>
        <location evidence="1 7">Cell membrane</location>
        <topology evidence="1 7">Multi-pass membrane protein</topology>
    </subcellularLocation>
</comment>
<proteinExistence type="inferred from homology"/>
<dbReference type="EMBL" id="JABFHI010000005">
    <property type="protein sequence ID" value="NOG32455.1"/>
    <property type="molecule type" value="Genomic_DNA"/>
</dbReference>
<keyword evidence="3" id="KW-1003">Cell membrane</keyword>
<gene>
    <name evidence="9" type="primary">phnE</name>
    <name evidence="9" type="ORF">HLB35_13085</name>
</gene>
<dbReference type="RefSeq" id="WP_171702920.1">
    <property type="nucleotide sequence ID" value="NZ_JABFHI010000005.1"/>
</dbReference>
<keyword evidence="4 7" id="KW-0812">Transmembrane</keyword>
<dbReference type="CDD" id="cd06261">
    <property type="entry name" value="TM_PBP2"/>
    <property type="match status" value="1"/>
</dbReference>
<dbReference type="InterPro" id="IPR005769">
    <property type="entry name" value="PhnE/PtxC"/>
</dbReference>
<comment type="caution">
    <text evidence="9">The sequence shown here is derived from an EMBL/GenBank/DDBJ whole genome shotgun (WGS) entry which is preliminary data.</text>
</comment>
<organism evidence="9 10">
    <name type="scientific">Vreelandella azerica</name>
    <dbReference type="NCBI Taxonomy" id="2732867"/>
    <lineage>
        <taxon>Bacteria</taxon>
        <taxon>Pseudomonadati</taxon>
        <taxon>Pseudomonadota</taxon>
        <taxon>Gammaproteobacteria</taxon>
        <taxon>Oceanospirillales</taxon>
        <taxon>Halomonadaceae</taxon>
        <taxon>Vreelandella</taxon>
    </lineage>
</organism>
<keyword evidence="2 7" id="KW-0813">Transport</keyword>
<feature type="transmembrane region" description="Helical" evidence="7">
    <location>
        <begin position="253"/>
        <end position="273"/>
    </location>
</feature>
<dbReference type="SUPFAM" id="SSF161098">
    <property type="entry name" value="MetI-like"/>
    <property type="match status" value="1"/>
</dbReference>
<evidence type="ECO:0000256" key="7">
    <source>
        <dbReference type="RuleBase" id="RU363032"/>
    </source>
</evidence>
<feature type="domain" description="ABC transmembrane type-1" evidence="8">
    <location>
        <begin position="88"/>
        <end position="270"/>
    </location>
</feature>
<feature type="transmembrane region" description="Helical" evidence="7">
    <location>
        <begin position="31"/>
        <end position="51"/>
    </location>
</feature>
<dbReference type="PANTHER" id="PTHR30043:SF1">
    <property type="entry name" value="ABC TRANSPORT SYSTEM PERMEASE PROTEIN P69"/>
    <property type="match status" value="1"/>
</dbReference>
<evidence type="ECO:0000256" key="3">
    <source>
        <dbReference type="ARBA" id="ARBA00022475"/>
    </source>
</evidence>
<sequence length="278" mass="30532">MKLTEEALSEQRQQDALAGRWRRLPLIQSPLLRLTLLVGLVTYLILALSSVEVNWARVAEGAGRGLEFLAAFTRPDFISRWDDIWAGLLESLTMTVTSTVIGVALAVPVGLGAARNIAPMPVYWVCRGIIAVSRTFQEVIIAILFVVMFGFGPFAGMITLAFATIGFMAKLLAEDIEDLDERQVEAVRATGAGWWQTLNHAVQPQVMPRLIGLSMYRLDINFRESAVIGIVGAGGIGATLNTSINRYEYDTSAAVLLIIIAIVLLSEYSSSFVRRWTQ</sequence>
<evidence type="ECO:0000259" key="8">
    <source>
        <dbReference type="PROSITE" id="PS50928"/>
    </source>
</evidence>
<evidence type="ECO:0000313" key="9">
    <source>
        <dbReference type="EMBL" id="NOG32455.1"/>
    </source>
</evidence>
<dbReference type="PROSITE" id="PS50928">
    <property type="entry name" value="ABC_TM1"/>
    <property type="match status" value="1"/>
</dbReference>
<name>A0A7Y3TZ95_9GAMM</name>
<keyword evidence="6 7" id="KW-0472">Membrane</keyword>
<dbReference type="GO" id="GO:0015416">
    <property type="term" value="F:ABC-type phosphonate transporter activity"/>
    <property type="evidence" value="ECO:0007669"/>
    <property type="project" value="InterPro"/>
</dbReference>
<evidence type="ECO:0000256" key="5">
    <source>
        <dbReference type="ARBA" id="ARBA00022989"/>
    </source>
</evidence>